<evidence type="ECO:0000256" key="1">
    <source>
        <dbReference type="SAM" id="MobiDB-lite"/>
    </source>
</evidence>
<dbReference type="InterPro" id="IPR029052">
    <property type="entry name" value="Metallo-depent_PP-like"/>
</dbReference>
<feature type="region of interest" description="Disordered" evidence="1">
    <location>
        <begin position="268"/>
        <end position="304"/>
    </location>
</feature>
<feature type="region of interest" description="Disordered" evidence="1">
    <location>
        <begin position="17"/>
        <end position="38"/>
    </location>
</feature>
<evidence type="ECO:0000313" key="4">
    <source>
        <dbReference type="Proteomes" id="UP000663090"/>
    </source>
</evidence>
<evidence type="ECO:0000259" key="2">
    <source>
        <dbReference type="Pfam" id="PF00149"/>
    </source>
</evidence>
<feature type="domain" description="Calcineurin-like phosphoesterase" evidence="2">
    <location>
        <begin position="41"/>
        <end position="170"/>
    </location>
</feature>
<dbReference type="Pfam" id="PF00149">
    <property type="entry name" value="Metallophos"/>
    <property type="match status" value="1"/>
</dbReference>
<proteinExistence type="predicted"/>
<gene>
    <name evidence="3" type="ORF">JY572_29915</name>
</gene>
<dbReference type="Proteomes" id="UP000663090">
    <property type="component" value="Chromosome"/>
</dbReference>
<evidence type="ECO:0000313" key="3">
    <source>
        <dbReference type="EMBL" id="QSQ12551.1"/>
    </source>
</evidence>
<accession>A0ABX7N1G9</accession>
<dbReference type="InterPro" id="IPR004843">
    <property type="entry name" value="Calcineurin-like_PHP"/>
</dbReference>
<name>A0ABX7N1G9_9BACT</name>
<organism evidence="3 4">
    <name type="scientific">Myxococcus landrumensis</name>
    <dbReference type="NCBI Taxonomy" id="2813577"/>
    <lineage>
        <taxon>Bacteria</taxon>
        <taxon>Pseudomonadati</taxon>
        <taxon>Myxococcota</taxon>
        <taxon>Myxococcia</taxon>
        <taxon>Myxococcales</taxon>
        <taxon>Cystobacterineae</taxon>
        <taxon>Myxococcaceae</taxon>
        <taxon>Myxococcus</taxon>
    </lineage>
</organism>
<keyword evidence="4" id="KW-1185">Reference proteome</keyword>
<protein>
    <submittedName>
        <fullName evidence="3">Metallophosphoesterase</fullName>
    </submittedName>
</protein>
<dbReference type="RefSeq" id="WP_206714276.1">
    <property type="nucleotide sequence ID" value="NZ_CP071091.1"/>
</dbReference>
<reference evidence="3 4" key="1">
    <citation type="submission" date="2021-02" db="EMBL/GenBank/DDBJ databases">
        <title>De Novo genome assembly of isolated myxobacteria.</title>
        <authorList>
            <person name="Stevens D.C."/>
        </authorList>
    </citation>
    <scope>NUCLEOTIDE SEQUENCE [LARGE SCALE GENOMIC DNA]</scope>
    <source>
        <strain evidence="3 4">SCHIC003</strain>
    </source>
</reference>
<dbReference type="Gene3D" id="3.60.21.10">
    <property type="match status" value="1"/>
</dbReference>
<sequence length="391" mass="42588">MGGVNTPRDARIQAALTRARHAVESGPRSTPPDGVPRRRRLVLGDPQAPFDKVLRILEHQGLLGEDGGLTPDVQLISVGDHFDWGPPAERDAAAESALALVAWFASQPADQVIMLLGNHDLARVGELAGFDDARFATAQAEADRVYQHGVTDEAGERAFLERWPQVPTAELVARDFGNFRQVQRDWVEHLLRVRRFRTAHVAGPGLLVLHAGVTVEDLEVMGLAREHHADAHAVAQTLNTTVDERVAGWTDGRLEIPGLHQPGDAAHGEGTGIFYHRPSLKPEDAERTRQTPRRRFDPRRLPSGLTQVLGHTRDKRIRELMGVTSGSPRDGVVRHLVTDGARVTCAHGAPPPTSAAEAVLVFVDGGMSHCPVEDYELFDLDARAAAHAAAR</sequence>
<feature type="compositionally biased region" description="Basic and acidic residues" evidence="1">
    <location>
        <begin position="280"/>
        <end position="300"/>
    </location>
</feature>
<dbReference type="EMBL" id="CP071091">
    <property type="protein sequence ID" value="QSQ12551.1"/>
    <property type="molecule type" value="Genomic_DNA"/>
</dbReference>
<dbReference type="SUPFAM" id="SSF56300">
    <property type="entry name" value="Metallo-dependent phosphatases"/>
    <property type="match status" value="1"/>
</dbReference>